<protein>
    <submittedName>
        <fullName evidence="2">Uncharacterized protein</fullName>
    </submittedName>
</protein>
<reference evidence="2" key="1">
    <citation type="submission" date="2021-02" db="EMBL/GenBank/DDBJ databases">
        <authorList>
            <person name="Dougan E. K."/>
            <person name="Rhodes N."/>
            <person name="Thang M."/>
            <person name="Chan C."/>
        </authorList>
    </citation>
    <scope>NUCLEOTIDE SEQUENCE</scope>
</reference>
<organism evidence="2 3">
    <name type="scientific">Polarella glacialis</name>
    <name type="common">Dinoflagellate</name>
    <dbReference type="NCBI Taxonomy" id="89957"/>
    <lineage>
        <taxon>Eukaryota</taxon>
        <taxon>Sar</taxon>
        <taxon>Alveolata</taxon>
        <taxon>Dinophyceae</taxon>
        <taxon>Suessiales</taxon>
        <taxon>Suessiaceae</taxon>
        <taxon>Polarella</taxon>
    </lineage>
</organism>
<feature type="compositionally biased region" description="Basic and acidic residues" evidence="1">
    <location>
        <begin position="78"/>
        <end position="87"/>
    </location>
</feature>
<gene>
    <name evidence="2" type="ORF">PGLA2088_LOCUS39272</name>
</gene>
<feature type="compositionally biased region" description="Pro residues" evidence="1">
    <location>
        <begin position="1"/>
        <end position="10"/>
    </location>
</feature>
<feature type="compositionally biased region" description="Low complexity" evidence="1">
    <location>
        <begin position="11"/>
        <end position="30"/>
    </location>
</feature>
<feature type="region of interest" description="Disordered" evidence="1">
    <location>
        <begin position="1"/>
        <end position="131"/>
    </location>
</feature>
<dbReference type="EMBL" id="CAJNNW010033052">
    <property type="protein sequence ID" value="CAE8716893.1"/>
    <property type="molecule type" value="Genomic_DNA"/>
</dbReference>
<feature type="non-terminal residue" evidence="2">
    <location>
        <position position="1"/>
    </location>
</feature>
<sequence>MLPPRPPAGMPNPAAQLRDAPPAGARPPAGMRLAKDQVGGGRQDQLWSVMHQRAESAEPPGPGGRNMSPEPGRPRRPSSREGERESRSAPSRPGMEVRMQEYAPQYQPQSVSEQHRQQLPPIGWAAGPPVQQAVADPGWRQEMKLGPRFQVGFEGAGAVDPAWVERRLEAAQTEQRSDIARRYGTFEQSDRHFKEWVQREHEQLHAQLQQVKAAASEGQQQQQRQVGDLAGQCQKQDLCL</sequence>
<evidence type="ECO:0000313" key="3">
    <source>
        <dbReference type="Proteomes" id="UP000626109"/>
    </source>
</evidence>
<accession>A0A813KWW3</accession>
<comment type="caution">
    <text evidence="2">The sequence shown here is derived from an EMBL/GenBank/DDBJ whole genome shotgun (WGS) entry which is preliminary data.</text>
</comment>
<proteinExistence type="predicted"/>
<name>A0A813KWW3_POLGL</name>
<evidence type="ECO:0000313" key="2">
    <source>
        <dbReference type="EMBL" id="CAE8716893.1"/>
    </source>
</evidence>
<dbReference type="AlphaFoldDB" id="A0A813KWW3"/>
<evidence type="ECO:0000256" key="1">
    <source>
        <dbReference type="SAM" id="MobiDB-lite"/>
    </source>
</evidence>
<feature type="region of interest" description="Disordered" evidence="1">
    <location>
        <begin position="208"/>
        <end position="240"/>
    </location>
</feature>
<dbReference type="Proteomes" id="UP000626109">
    <property type="component" value="Unassembled WGS sequence"/>
</dbReference>